<dbReference type="RefSeq" id="WP_221249946.1">
    <property type="nucleotide sequence ID" value="NZ_AP024355.1"/>
</dbReference>
<protein>
    <submittedName>
        <fullName evidence="1">C-type cytochrome</fullName>
    </submittedName>
</protein>
<dbReference type="PROSITE" id="PS51257">
    <property type="entry name" value="PROKAR_LIPOPROTEIN"/>
    <property type="match status" value="1"/>
</dbReference>
<keyword evidence="2" id="KW-1185">Reference proteome</keyword>
<name>A0ABM8HW76_9BACT</name>
<organism evidence="1 2">
    <name type="scientific">Desulfuromonas versatilis</name>
    <dbReference type="NCBI Taxonomy" id="2802975"/>
    <lineage>
        <taxon>Bacteria</taxon>
        <taxon>Pseudomonadati</taxon>
        <taxon>Thermodesulfobacteriota</taxon>
        <taxon>Desulfuromonadia</taxon>
        <taxon>Desulfuromonadales</taxon>
        <taxon>Desulfuromonadaceae</taxon>
        <taxon>Desulfuromonas</taxon>
    </lineage>
</organism>
<dbReference type="InterPro" id="IPR028082">
    <property type="entry name" value="Peripla_BP_I"/>
</dbReference>
<dbReference type="EMBL" id="AP024355">
    <property type="protein sequence ID" value="BCR06566.1"/>
    <property type="molecule type" value="Genomic_DNA"/>
</dbReference>
<dbReference type="SUPFAM" id="SSF53822">
    <property type="entry name" value="Periplasmic binding protein-like I"/>
    <property type="match status" value="1"/>
</dbReference>
<reference evidence="1 2" key="2">
    <citation type="journal article" date="2021" name="Int. J. Syst. Evol. Microbiol.">
        <title>Isolation and Polyphasic Characterization of Desulfuromonas versatilis sp. Nov., an Electrogenic Bacteria Capable of Versatile Metabolism Isolated from a Graphene Oxide-Reducing Enrichment Culture.</title>
        <authorList>
            <person name="Xie L."/>
            <person name="Yoshida N."/>
            <person name="Ishii S."/>
            <person name="Meng L."/>
        </authorList>
    </citation>
    <scope>NUCLEOTIDE SEQUENCE [LARGE SCALE GENOMIC DNA]</scope>
    <source>
        <strain evidence="1 2">NIT-T3</strain>
    </source>
</reference>
<dbReference type="InterPro" id="IPR036909">
    <property type="entry name" value="Cyt_c-like_dom_sf"/>
</dbReference>
<evidence type="ECO:0000313" key="2">
    <source>
        <dbReference type="Proteomes" id="UP001319827"/>
    </source>
</evidence>
<accession>A0ABM8HW76</accession>
<dbReference type="Proteomes" id="UP001319827">
    <property type="component" value="Chromosome"/>
</dbReference>
<evidence type="ECO:0000313" key="1">
    <source>
        <dbReference type="EMBL" id="BCR06566.1"/>
    </source>
</evidence>
<sequence length="570" mass="64452">MSLRQVGKEGGYRILLPALMLVLAWAGLGCAEPSGVAGLSHQEALRQGEAMYRFGILPSGEPMQAIVQGDIPVDGTMFSCESCHLRGGLGALEGKIITLPTNGRELYKPYIKAAEETLPKWGSMHPSMQPKELRPAYTDETLARVLWVGEDPAGRVLSYTMPRYELDERDMAILVYYLKNLSAELSPGVDPTTLRFATVYSEDADPQRVEVMLGVLDAHVRANNGQSRLQERRAKEGPFYKKKKSTAYRKWTLERWVLKGDPSTWPDQLEEYYRKQPVFALLGGMVPGSWQPIHEFCEKNRIPNVLPITDYPVISGSDWYTVYFSKGHYQEGEGAARFLRTQDEETRSRPIIQVFRDDLRGQTLAKGFRETWQLLGQSPAEERPLAAGAELDKGLLGGIYAEHPSATVLLWLEPRDLEAIKIPEQGQGRVLIGSARMLEGHLGKIPETLRQSLYLTYPYRLPEDMAKGELVLRSWLKMKKLSLSDLRVQSDMYFVGWMLAGVTMMMENDFFRENFLDAIDMMNDETYAIVTYPRLSFGQGQRYASKGCYLIQLGPGPQPELIPRSEWVIH</sequence>
<gene>
    <name evidence="1" type="ORF">DESUT3_36350</name>
</gene>
<dbReference type="SUPFAM" id="SSF46626">
    <property type="entry name" value="Cytochrome c"/>
    <property type="match status" value="1"/>
</dbReference>
<proteinExistence type="predicted"/>
<reference evidence="1 2" key="1">
    <citation type="journal article" date="2016" name="C (Basel)">
        <title>Selective Growth of and Electricity Production by Marine Exoelectrogenic Bacteria in Self-Aggregated Hydrogel of Microbially Reduced Graphene Oxide.</title>
        <authorList>
            <person name="Yoshida N."/>
            <person name="Goto Y."/>
            <person name="Miyata Y."/>
        </authorList>
    </citation>
    <scope>NUCLEOTIDE SEQUENCE [LARGE SCALE GENOMIC DNA]</scope>
    <source>
        <strain evidence="1 2">NIT-T3</strain>
    </source>
</reference>